<evidence type="ECO:0000256" key="6">
    <source>
        <dbReference type="SAM" id="SignalP"/>
    </source>
</evidence>
<keyword evidence="2" id="KW-0479">Metal-binding</keyword>
<dbReference type="EMBL" id="JAVXUP010001040">
    <property type="protein sequence ID" value="KAK3016898.1"/>
    <property type="molecule type" value="Genomic_DNA"/>
</dbReference>
<feature type="signal peptide" evidence="6">
    <location>
        <begin position="1"/>
        <end position="33"/>
    </location>
</feature>
<evidence type="ECO:0000256" key="1">
    <source>
        <dbReference type="ARBA" id="ARBA00022617"/>
    </source>
</evidence>
<accession>A0AA88VZX2</accession>
<dbReference type="Pfam" id="PF00067">
    <property type="entry name" value="p450"/>
    <property type="match status" value="1"/>
</dbReference>
<dbReference type="SUPFAM" id="SSF48264">
    <property type="entry name" value="Cytochrome P450"/>
    <property type="match status" value="1"/>
</dbReference>
<organism evidence="7 8">
    <name type="scientific">Escallonia herrerae</name>
    <dbReference type="NCBI Taxonomy" id="1293975"/>
    <lineage>
        <taxon>Eukaryota</taxon>
        <taxon>Viridiplantae</taxon>
        <taxon>Streptophyta</taxon>
        <taxon>Embryophyta</taxon>
        <taxon>Tracheophyta</taxon>
        <taxon>Spermatophyta</taxon>
        <taxon>Magnoliopsida</taxon>
        <taxon>eudicotyledons</taxon>
        <taxon>Gunneridae</taxon>
        <taxon>Pentapetalae</taxon>
        <taxon>asterids</taxon>
        <taxon>campanulids</taxon>
        <taxon>Escalloniales</taxon>
        <taxon>Escalloniaceae</taxon>
        <taxon>Escallonia</taxon>
    </lineage>
</organism>
<dbReference type="PANTHER" id="PTHR47947:SF24">
    <property type="entry name" value="ISOFLAVONE 2'-HYDROXYLASE-LIKE"/>
    <property type="match status" value="1"/>
</dbReference>
<feature type="chain" id="PRO_5041703736" description="Cytochrome P450" evidence="6">
    <location>
        <begin position="34"/>
        <end position="194"/>
    </location>
</feature>
<evidence type="ECO:0000313" key="8">
    <source>
        <dbReference type="Proteomes" id="UP001188597"/>
    </source>
</evidence>
<dbReference type="GO" id="GO:0005506">
    <property type="term" value="F:iron ion binding"/>
    <property type="evidence" value="ECO:0007669"/>
    <property type="project" value="InterPro"/>
</dbReference>
<keyword evidence="4" id="KW-0408">Iron</keyword>
<comment type="caution">
    <text evidence="7">The sequence shown here is derived from an EMBL/GenBank/DDBJ whole genome shotgun (WGS) entry which is preliminary data.</text>
</comment>
<dbReference type="AlphaFoldDB" id="A0AA88VZX2"/>
<keyword evidence="6" id="KW-0732">Signal</keyword>
<dbReference type="Gene3D" id="1.10.630.10">
    <property type="entry name" value="Cytochrome P450"/>
    <property type="match status" value="1"/>
</dbReference>
<sequence>MPPAPTPAMKDNAAHKFPVLFLWFGSRLVLLVTSPEATEECFTKNDIIFANRPHLLLGKLLGYNYTSLAWAPYGDHWRNLRRIASLELLSSRRLQMLSHIRADEVRSLIHLFFQASTENPDGTVDLQSSFFELNFNVLMRMIAGKRFYGKDVAHTEEAKRFQDIVLEITQVGAASAVGDFLPIMLWFGNKGTKS</sequence>
<evidence type="ECO:0000313" key="7">
    <source>
        <dbReference type="EMBL" id="KAK3016898.1"/>
    </source>
</evidence>
<dbReference type="GO" id="GO:0016705">
    <property type="term" value="F:oxidoreductase activity, acting on paired donors, with incorporation or reduction of molecular oxygen"/>
    <property type="evidence" value="ECO:0007669"/>
    <property type="project" value="InterPro"/>
</dbReference>
<dbReference type="InterPro" id="IPR050651">
    <property type="entry name" value="Plant_Cytochrome_P450_Monoox"/>
</dbReference>
<proteinExistence type="predicted"/>
<reference evidence="7" key="1">
    <citation type="submission" date="2022-12" db="EMBL/GenBank/DDBJ databases">
        <title>Draft genome assemblies for two species of Escallonia (Escalloniales).</title>
        <authorList>
            <person name="Chanderbali A."/>
            <person name="Dervinis C."/>
            <person name="Anghel I."/>
            <person name="Soltis D."/>
            <person name="Soltis P."/>
            <person name="Zapata F."/>
        </authorList>
    </citation>
    <scope>NUCLEOTIDE SEQUENCE</scope>
    <source>
        <strain evidence="7">UCBG64.0493</strain>
        <tissue evidence="7">Leaf</tissue>
    </source>
</reference>
<dbReference type="InterPro" id="IPR001128">
    <property type="entry name" value="Cyt_P450"/>
</dbReference>
<dbReference type="GO" id="GO:0004497">
    <property type="term" value="F:monooxygenase activity"/>
    <property type="evidence" value="ECO:0007669"/>
    <property type="project" value="UniProtKB-KW"/>
</dbReference>
<evidence type="ECO:0000256" key="2">
    <source>
        <dbReference type="ARBA" id="ARBA00022723"/>
    </source>
</evidence>
<keyword evidence="3" id="KW-0560">Oxidoreductase</keyword>
<keyword evidence="8" id="KW-1185">Reference proteome</keyword>
<dbReference type="PANTHER" id="PTHR47947">
    <property type="entry name" value="CYTOCHROME P450 82C3-RELATED"/>
    <property type="match status" value="1"/>
</dbReference>
<evidence type="ECO:0000256" key="4">
    <source>
        <dbReference type="ARBA" id="ARBA00023004"/>
    </source>
</evidence>
<evidence type="ECO:0000256" key="3">
    <source>
        <dbReference type="ARBA" id="ARBA00023002"/>
    </source>
</evidence>
<evidence type="ECO:0000256" key="5">
    <source>
        <dbReference type="ARBA" id="ARBA00023033"/>
    </source>
</evidence>
<dbReference type="Proteomes" id="UP001188597">
    <property type="component" value="Unassembled WGS sequence"/>
</dbReference>
<dbReference type="GO" id="GO:0020037">
    <property type="term" value="F:heme binding"/>
    <property type="evidence" value="ECO:0007669"/>
    <property type="project" value="InterPro"/>
</dbReference>
<gene>
    <name evidence="7" type="ORF">RJ639_005913</name>
</gene>
<name>A0AA88VZX2_9ASTE</name>
<keyword evidence="1" id="KW-0349">Heme</keyword>
<dbReference type="InterPro" id="IPR036396">
    <property type="entry name" value="Cyt_P450_sf"/>
</dbReference>
<keyword evidence="5" id="KW-0503">Monooxygenase</keyword>
<protein>
    <recommendedName>
        <fullName evidence="9">Cytochrome P450</fullName>
    </recommendedName>
</protein>
<evidence type="ECO:0008006" key="9">
    <source>
        <dbReference type="Google" id="ProtNLM"/>
    </source>
</evidence>